<accession>A0A399F0X1</accession>
<evidence type="ECO:0000313" key="3">
    <source>
        <dbReference type="EMBL" id="RIH89703.1"/>
    </source>
</evidence>
<name>A0A399F0X1_9DEIN</name>
<dbReference type="PANTHER" id="PTHR46268">
    <property type="entry name" value="STRESS RESPONSE PROTEIN NHAX"/>
    <property type="match status" value="1"/>
</dbReference>
<dbReference type="EMBL" id="QWLA01000002">
    <property type="protein sequence ID" value="RIH89703.1"/>
    <property type="molecule type" value="Genomic_DNA"/>
</dbReference>
<sequence length="139" mass="15308">MFRRIVVGFDGSESSRKALLEALELARAFQGEVHAVAVVRPPEFAELEGEVEGALNQAQAALSEAFSWARAAAHKHGVALHLHRRVGHPAEVLMRYAEEQGADLMVLGRRGLTPVQRWMLGSVSERVLRYAPCPVMVVQ</sequence>
<protein>
    <submittedName>
        <fullName evidence="3">Stress response protein NhaX</fullName>
    </submittedName>
</protein>
<reference evidence="3 4" key="1">
    <citation type="submission" date="2018-08" db="EMBL/GenBank/DDBJ databases">
        <title>Meiothermus roseus NBRC 110900 genome sequencing project.</title>
        <authorList>
            <person name="Da Costa M.S."/>
            <person name="Albuquerque L."/>
            <person name="Raposo P."/>
            <person name="Froufe H.J.C."/>
            <person name="Barroso C.S."/>
            <person name="Egas C."/>
        </authorList>
    </citation>
    <scope>NUCLEOTIDE SEQUENCE [LARGE SCALE GENOMIC DNA]</scope>
    <source>
        <strain evidence="3 4">NBRC 110900</strain>
    </source>
</reference>
<dbReference type="PANTHER" id="PTHR46268:SF6">
    <property type="entry name" value="UNIVERSAL STRESS PROTEIN UP12"/>
    <property type="match status" value="1"/>
</dbReference>
<evidence type="ECO:0000259" key="2">
    <source>
        <dbReference type="Pfam" id="PF00582"/>
    </source>
</evidence>
<comment type="caution">
    <text evidence="3">The sequence shown here is derived from an EMBL/GenBank/DDBJ whole genome shotgun (WGS) entry which is preliminary data.</text>
</comment>
<dbReference type="AlphaFoldDB" id="A0A399F0X1"/>
<gene>
    <name evidence="3" type="primary">nhaX</name>
    <name evidence="3" type="ORF">Mrose_00295</name>
</gene>
<evidence type="ECO:0000256" key="1">
    <source>
        <dbReference type="ARBA" id="ARBA00008791"/>
    </source>
</evidence>
<dbReference type="Pfam" id="PF00582">
    <property type="entry name" value="Usp"/>
    <property type="match status" value="1"/>
</dbReference>
<dbReference type="CDD" id="cd00293">
    <property type="entry name" value="USP-like"/>
    <property type="match status" value="1"/>
</dbReference>
<dbReference type="SUPFAM" id="SSF52402">
    <property type="entry name" value="Adenine nucleotide alpha hydrolases-like"/>
    <property type="match status" value="1"/>
</dbReference>
<dbReference type="InterPro" id="IPR006015">
    <property type="entry name" value="Universal_stress_UspA"/>
</dbReference>
<proteinExistence type="inferred from homology"/>
<evidence type="ECO:0000313" key="4">
    <source>
        <dbReference type="Proteomes" id="UP000265341"/>
    </source>
</evidence>
<dbReference type="PRINTS" id="PR01438">
    <property type="entry name" value="UNVRSLSTRESS"/>
</dbReference>
<dbReference type="Proteomes" id="UP000265341">
    <property type="component" value="Unassembled WGS sequence"/>
</dbReference>
<dbReference type="RefSeq" id="WP_119275650.1">
    <property type="nucleotide sequence ID" value="NZ_QWLA01000002.1"/>
</dbReference>
<dbReference type="OrthoDB" id="9794782at2"/>
<keyword evidence="4" id="KW-1185">Reference proteome</keyword>
<dbReference type="InterPro" id="IPR006016">
    <property type="entry name" value="UspA"/>
</dbReference>
<organism evidence="3 4">
    <name type="scientific">Calidithermus roseus</name>
    <dbReference type="NCBI Taxonomy" id="1644118"/>
    <lineage>
        <taxon>Bacteria</taxon>
        <taxon>Thermotogati</taxon>
        <taxon>Deinococcota</taxon>
        <taxon>Deinococci</taxon>
        <taxon>Thermales</taxon>
        <taxon>Thermaceae</taxon>
        <taxon>Calidithermus</taxon>
    </lineage>
</organism>
<comment type="similarity">
    <text evidence="1">Belongs to the universal stress protein A family.</text>
</comment>
<dbReference type="InterPro" id="IPR014729">
    <property type="entry name" value="Rossmann-like_a/b/a_fold"/>
</dbReference>
<dbReference type="Gene3D" id="3.40.50.620">
    <property type="entry name" value="HUPs"/>
    <property type="match status" value="1"/>
</dbReference>
<feature type="domain" description="UspA" evidence="2">
    <location>
        <begin position="1"/>
        <end position="138"/>
    </location>
</feature>